<accession>A0A438D433</accession>
<evidence type="ECO:0000313" key="2">
    <source>
        <dbReference type="EMBL" id="RVW30201.1"/>
    </source>
</evidence>
<evidence type="ECO:0000313" key="3">
    <source>
        <dbReference type="Proteomes" id="UP000288805"/>
    </source>
</evidence>
<feature type="region of interest" description="Disordered" evidence="1">
    <location>
        <begin position="1"/>
        <end position="26"/>
    </location>
</feature>
<dbReference type="EMBL" id="QGNW01001806">
    <property type="protein sequence ID" value="RVW30201.1"/>
    <property type="molecule type" value="Genomic_DNA"/>
</dbReference>
<sequence length="242" mass="28175">MKCPGDDEATTSGVDNEDHDDEHEDEFENEVVLRQHGAWICGGFWGVFGPLIINRSWRRAYFRFLDEMKDRVMVVITRLQKKCKWEKKTTWNLNRYPSTSFKPKINCLCVSVICFMLNPDHIWTPPSENTWHASYSDTWHALSSESPSADLPIKHTRHAFSGLPQGRSNDTYKHIIRTTYTIHSDDQGRSNDTYKHIIRTTYTIHPDDQGRSNDTYKHIIRMDYTIHPDDQHMPSGGNAPDH</sequence>
<gene>
    <name evidence="2" type="ORF">CK203_108981</name>
</gene>
<organism evidence="2 3">
    <name type="scientific">Vitis vinifera</name>
    <name type="common">Grape</name>
    <dbReference type="NCBI Taxonomy" id="29760"/>
    <lineage>
        <taxon>Eukaryota</taxon>
        <taxon>Viridiplantae</taxon>
        <taxon>Streptophyta</taxon>
        <taxon>Embryophyta</taxon>
        <taxon>Tracheophyta</taxon>
        <taxon>Spermatophyta</taxon>
        <taxon>Magnoliopsida</taxon>
        <taxon>eudicotyledons</taxon>
        <taxon>Gunneridae</taxon>
        <taxon>Pentapetalae</taxon>
        <taxon>rosids</taxon>
        <taxon>Vitales</taxon>
        <taxon>Vitaceae</taxon>
        <taxon>Viteae</taxon>
        <taxon>Vitis</taxon>
    </lineage>
</organism>
<protein>
    <submittedName>
        <fullName evidence="2">Uncharacterized protein</fullName>
    </submittedName>
</protein>
<comment type="caution">
    <text evidence="2">The sequence shown here is derived from an EMBL/GenBank/DDBJ whole genome shotgun (WGS) entry which is preliminary data.</text>
</comment>
<proteinExistence type="predicted"/>
<name>A0A438D433_VITVI</name>
<dbReference type="Proteomes" id="UP000288805">
    <property type="component" value="Unassembled WGS sequence"/>
</dbReference>
<reference evidence="2 3" key="1">
    <citation type="journal article" date="2018" name="PLoS Genet.">
        <title>Population sequencing reveals clonal diversity and ancestral inbreeding in the grapevine cultivar Chardonnay.</title>
        <authorList>
            <person name="Roach M.J."/>
            <person name="Johnson D.L."/>
            <person name="Bohlmann J."/>
            <person name="van Vuuren H.J."/>
            <person name="Jones S.J."/>
            <person name="Pretorius I.S."/>
            <person name="Schmidt S.A."/>
            <person name="Borneman A.R."/>
        </authorList>
    </citation>
    <scope>NUCLEOTIDE SEQUENCE [LARGE SCALE GENOMIC DNA]</scope>
    <source>
        <strain evidence="3">cv. Chardonnay</strain>
        <tissue evidence="2">Leaf</tissue>
    </source>
</reference>
<evidence type="ECO:0000256" key="1">
    <source>
        <dbReference type="SAM" id="MobiDB-lite"/>
    </source>
</evidence>
<feature type="compositionally biased region" description="Acidic residues" evidence="1">
    <location>
        <begin position="15"/>
        <end position="26"/>
    </location>
</feature>
<dbReference type="AlphaFoldDB" id="A0A438D433"/>